<keyword evidence="8" id="KW-1185">Reference proteome</keyword>
<evidence type="ECO:0000259" key="6">
    <source>
        <dbReference type="Pfam" id="PF08281"/>
    </source>
</evidence>
<dbReference type="InterPro" id="IPR013325">
    <property type="entry name" value="RNA_pol_sigma_r2"/>
</dbReference>
<evidence type="ECO:0000256" key="3">
    <source>
        <dbReference type="ARBA" id="ARBA00023082"/>
    </source>
</evidence>
<evidence type="ECO:0000256" key="1">
    <source>
        <dbReference type="ARBA" id="ARBA00010641"/>
    </source>
</evidence>
<evidence type="ECO:0000313" key="7">
    <source>
        <dbReference type="EMBL" id="RIH64368.1"/>
    </source>
</evidence>
<dbReference type="NCBIfam" id="TIGR02985">
    <property type="entry name" value="Sig70_bacteroi1"/>
    <property type="match status" value="1"/>
</dbReference>
<dbReference type="SUPFAM" id="SSF88659">
    <property type="entry name" value="Sigma3 and sigma4 domains of RNA polymerase sigma factors"/>
    <property type="match status" value="1"/>
</dbReference>
<dbReference type="InterPro" id="IPR014327">
    <property type="entry name" value="RNA_pol_sigma70_bacteroid"/>
</dbReference>
<dbReference type="PANTHER" id="PTHR43133">
    <property type="entry name" value="RNA POLYMERASE ECF-TYPE SIGMA FACTO"/>
    <property type="match status" value="1"/>
</dbReference>
<protein>
    <submittedName>
        <fullName evidence="7">RNA polymerase sigma-70 factor</fullName>
    </submittedName>
</protein>
<dbReference type="GO" id="GO:0003677">
    <property type="term" value="F:DNA binding"/>
    <property type="evidence" value="ECO:0007669"/>
    <property type="project" value="InterPro"/>
</dbReference>
<dbReference type="OrthoDB" id="1098015at2"/>
<dbReference type="InterPro" id="IPR007627">
    <property type="entry name" value="RNA_pol_sigma70_r2"/>
</dbReference>
<dbReference type="RefSeq" id="WP_119350793.1">
    <property type="nucleotide sequence ID" value="NZ_QWET01000011.1"/>
</dbReference>
<proteinExistence type="inferred from homology"/>
<dbReference type="GO" id="GO:0016987">
    <property type="term" value="F:sigma factor activity"/>
    <property type="evidence" value="ECO:0007669"/>
    <property type="project" value="UniProtKB-KW"/>
</dbReference>
<evidence type="ECO:0000256" key="2">
    <source>
        <dbReference type="ARBA" id="ARBA00023015"/>
    </source>
</evidence>
<evidence type="ECO:0000256" key="4">
    <source>
        <dbReference type="ARBA" id="ARBA00023163"/>
    </source>
</evidence>
<keyword evidence="3" id="KW-0731">Sigma factor</keyword>
<gene>
    <name evidence="7" type="ORF">D1164_14855</name>
</gene>
<dbReference type="Pfam" id="PF04542">
    <property type="entry name" value="Sigma70_r2"/>
    <property type="match status" value="1"/>
</dbReference>
<dbReference type="Gene3D" id="1.10.10.10">
    <property type="entry name" value="Winged helix-like DNA-binding domain superfamily/Winged helix DNA-binding domain"/>
    <property type="match status" value="1"/>
</dbReference>
<accession>A0A399CZL0</accession>
<dbReference type="InterPro" id="IPR039425">
    <property type="entry name" value="RNA_pol_sigma-70-like"/>
</dbReference>
<dbReference type="NCBIfam" id="TIGR02937">
    <property type="entry name" value="sigma70-ECF"/>
    <property type="match status" value="1"/>
</dbReference>
<dbReference type="InterPro" id="IPR014284">
    <property type="entry name" value="RNA_pol_sigma-70_dom"/>
</dbReference>
<keyword evidence="4" id="KW-0804">Transcription</keyword>
<feature type="domain" description="RNA polymerase sigma-70 region 2" evidence="5">
    <location>
        <begin position="28"/>
        <end position="92"/>
    </location>
</feature>
<evidence type="ECO:0000313" key="8">
    <source>
        <dbReference type="Proteomes" id="UP000266441"/>
    </source>
</evidence>
<feature type="domain" description="RNA polymerase sigma factor 70 region 4 type 2" evidence="6">
    <location>
        <begin position="129"/>
        <end position="176"/>
    </location>
</feature>
<reference evidence="7 8" key="1">
    <citation type="journal article" date="2015" name="Int. J. Syst. Evol. Microbiol.">
        <title>Mariniphaga sediminis sp. nov., isolated from coastal sediment.</title>
        <authorList>
            <person name="Wang F.Q."/>
            <person name="Shen Q.Y."/>
            <person name="Chen G.J."/>
            <person name="Du Z.J."/>
        </authorList>
    </citation>
    <scope>NUCLEOTIDE SEQUENCE [LARGE SCALE GENOMIC DNA]</scope>
    <source>
        <strain evidence="7 8">SY21</strain>
    </source>
</reference>
<evidence type="ECO:0000259" key="5">
    <source>
        <dbReference type="Pfam" id="PF04542"/>
    </source>
</evidence>
<sequence length="195" mass="23045">MIVNSLDIERKLVEQFRQGNEMAFELIFHKTKGKVKGFLTKVLPAGEDAESILQEIYLKLWSNRKSVKADKNFETYLFAIARNMVVDVMRKRFHKQKYLENLYNQLKEGSNNSMDTLANVEYSELERQIFYLIEQLPEQRQIIFKLNRINGLTYKEVAAELNISENTVDMQMRKALFFLRTEVKHFLTLLILAQL</sequence>
<dbReference type="InterPro" id="IPR036388">
    <property type="entry name" value="WH-like_DNA-bd_sf"/>
</dbReference>
<dbReference type="AlphaFoldDB" id="A0A399CZL0"/>
<dbReference type="SUPFAM" id="SSF88946">
    <property type="entry name" value="Sigma2 domain of RNA polymerase sigma factors"/>
    <property type="match status" value="1"/>
</dbReference>
<dbReference type="InterPro" id="IPR013324">
    <property type="entry name" value="RNA_pol_sigma_r3/r4-like"/>
</dbReference>
<dbReference type="GO" id="GO:0006352">
    <property type="term" value="P:DNA-templated transcription initiation"/>
    <property type="evidence" value="ECO:0007669"/>
    <property type="project" value="InterPro"/>
</dbReference>
<keyword evidence="2" id="KW-0805">Transcription regulation</keyword>
<dbReference type="EMBL" id="QWET01000011">
    <property type="protein sequence ID" value="RIH64368.1"/>
    <property type="molecule type" value="Genomic_DNA"/>
</dbReference>
<dbReference type="InterPro" id="IPR013249">
    <property type="entry name" value="RNA_pol_sigma70_r4_t2"/>
</dbReference>
<dbReference type="PANTHER" id="PTHR43133:SF46">
    <property type="entry name" value="RNA POLYMERASE SIGMA-70 FACTOR ECF SUBFAMILY"/>
    <property type="match status" value="1"/>
</dbReference>
<dbReference type="Gene3D" id="1.10.1740.10">
    <property type="match status" value="1"/>
</dbReference>
<name>A0A399CZL0_9BACT</name>
<dbReference type="Proteomes" id="UP000266441">
    <property type="component" value="Unassembled WGS sequence"/>
</dbReference>
<dbReference type="Pfam" id="PF08281">
    <property type="entry name" value="Sigma70_r4_2"/>
    <property type="match status" value="1"/>
</dbReference>
<comment type="caution">
    <text evidence="7">The sequence shown here is derived from an EMBL/GenBank/DDBJ whole genome shotgun (WGS) entry which is preliminary data.</text>
</comment>
<comment type="similarity">
    <text evidence="1">Belongs to the sigma-70 factor family. ECF subfamily.</text>
</comment>
<organism evidence="7 8">
    <name type="scientific">Mariniphaga sediminis</name>
    <dbReference type="NCBI Taxonomy" id="1628158"/>
    <lineage>
        <taxon>Bacteria</taxon>
        <taxon>Pseudomonadati</taxon>
        <taxon>Bacteroidota</taxon>
        <taxon>Bacteroidia</taxon>
        <taxon>Marinilabiliales</taxon>
        <taxon>Prolixibacteraceae</taxon>
        <taxon>Mariniphaga</taxon>
    </lineage>
</organism>